<sequence length="442" mass="45468">MCQMCISAYPFVLKTASLRHFLKDSSYKGLTVVEISKLSNGITVASLETYSPISTVGVVSHAGARFEGSHNKGVAALNRQMAFKSTTESTQFAIVREIEHYGGRLHSTTTREHSTTTATGSRDSISTLVDAIADDFTNREALLWEVNQAKSELAIQSAEEAGNGSFQAIEAVHAASFSGGLANALTPAPYAVSALSPDAVKAYNKAMSTTGNSVLVGVGCQHSDLVAAAETAFGSAPSGEKPKDSCTFSASTMLVNAAGPATYVAVAFEGKPQGEDALKLAVIQHALGAGTDPKWGNSGSYLSRKLAENKSNTSLVAFNASYSDTGIIGIVAGAGNAQIGNLVGTVKEIIADVGKNGLSADDIAAGKAAVAAAASFIGDDANVLIEEIGAQVGTHGSYMDAEATAKKVEALTPADINKLAKSIFSSKPSVGAYGEVSQVPKF</sequence>
<protein>
    <recommendedName>
        <fullName evidence="5">Peptidase M16 N-terminal domain-containing protein</fullName>
    </recommendedName>
</protein>
<dbReference type="SUPFAM" id="SSF63411">
    <property type="entry name" value="LuxS/MPP-like metallohydrolase"/>
    <property type="match status" value="2"/>
</dbReference>
<dbReference type="GO" id="GO:0005739">
    <property type="term" value="C:mitochondrion"/>
    <property type="evidence" value="ECO:0007669"/>
    <property type="project" value="TreeGrafter"/>
</dbReference>
<dbReference type="GO" id="GO:0046872">
    <property type="term" value="F:metal ion binding"/>
    <property type="evidence" value="ECO:0007669"/>
    <property type="project" value="InterPro"/>
</dbReference>
<evidence type="ECO:0000313" key="4">
    <source>
        <dbReference type="Proteomes" id="UP000054560"/>
    </source>
</evidence>
<dbReference type="Gene3D" id="3.30.830.10">
    <property type="entry name" value="Metalloenzyme, LuxS/M16 peptidase-like"/>
    <property type="match status" value="2"/>
</dbReference>
<proteinExistence type="predicted"/>
<dbReference type="GeneID" id="25907143"/>
<dbReference type="PANTHER" id="PTHR11851">
    <property type="entry name" value="METALLOPROTEASE"/>
    <property type="match status" value="1"/>
</dbReference>
<dbReference type="Pfam" id="PF00675">
    <property type="entry name" value="Peptidase_M16"/>
    <property type="match status" value="1"/>
</dbReference>
<evidence type="ECO:0000259" key="1">
    <source>
        <dbReference type="Pfam" id="PF00675"/>
    </source>
</evidence>
<dbReference type="STRING" id="667725.A0A0L0FW05"/>
<dbReference type="InterPro" id="IPR007863">
    <property type="entry name" value="Peptidase_M16_C"/>
</dbReference>
<dbReference type="AlphaFoldDB" id="A0A0L0FW05"/>
<feature type="domain" description="Peptidase M16 C-terminal" evidence="2">
    <location>
        <begin position="195"/>
        <end position="369"/>
    </location>
</feature>
<dbReference type="OrthoDB" id="6369905at2759"/>
<reference evidence="3 4" key="1">
    <citation type="submission" date="2011-02" db="EMBL/GenBank/DDBJ databases">
        <title>The Genome Sequence of Sphaeroforma arctica JP610.</title>
        <authorList>
            <consortium name="The Broad Institute Genome Sequencing Platform"/>
            <person name="Russ C."/>
            <person name="Cuomo C."/>
            <person name="Young S.K."/>
            <person name="Zeng Q."/>
            <person name="Gargeya S."/>
            <person name="Alvarado L."/>
            <person name="Berlin A."/>
            <person name="Chapman S.B."/>
            <person name="Chen Z."/>
            <person name="Freedman E."/>
            <person name="Gellesch M."/>
            <person name="Goldberg J."/>
            <person name="Griggs A."/>
            <person name="Gujja S."/>
            <person name="Heilman E."/>
            <person name="Heiman D."/>
            <person name="Howarth C."/>
            <person name="Mehta T."/>
            <person name="Neiman D."/>
            <person name="Pearson M."/>
            <person name="Roberts A."/>
            <person name="Saif S."/>
            <person name="Shea T."/>
            <person name="Shenoy N."/>
            <person name="Sisk P."/>
            <person name="Stolte C."/>
            <person name="Sykes S."/>
            <person name="White J."/>
            <person name="Yandava C."/>
            <person name="Burger G."/>
            <person name="Gray M.W."/>
            <person name="Holland P.W.H."/>
            <person name="King N."/>
            <person name="Lang F.B.F."/>
            <person name="Roger A.J."/>
            <person name="Ruiz-Trillo I."/>
            <person name="Haas B."/>
            <person name="Nusbaum C."/>
            <person name="Birren B."/>
        </authorList>
    </citation>
    <scope>NUCLEOTIDE SEQUENCE [LARGE SCALE GENOMIC DNA]</scope>
    <source>
        <strain evidence="3 4">JP610</strain>
    </source>
</reference>
<accession>A0A0L0FW05</accession>
<dbReference type="InterPro" id="IPR011765">
    <property type="entry name" value="Pept_M16_N"/>
</dbReference>
<dbReference type="InterPro" id="IPR050361">
    <property type="entry name" value="MPP/UQCRC_Complex"/>
</dbReference>
<dbReference type="Pfam" id="PF05193">
    <property type="entry name" value="Peptidase_M16_C"/>
    <property type="match status" value="1"/>
</dbReference>
<dbReference type="RefSeq" id="XP_014154927.1">
    <property type="nucleotide sequence ID" value="XM_014299452.1"/>
</dbReference>
<dbReference type="Proteomes" id="UP000054560">
    <property type="component" value="Unassembled WGS sequence"/>
</dbReference>
<evidence type="ECO:0000259" key="2">
    <source>
        <dbReference type="Pfam" id="PF05193"/>
    </source>
</evidence>
<dbReference type="PANTHER" id="PTHR11851:SF226">
    <property type="entry name" value="CYTOCHROME B-C1 COMPLEX SUBUNIT 2, MITOCHONDRIAL"/>
    <property type="match status" value="1"/>
</dbReference>
<evidence type="ECO:0000313" key="3">
    <source>
        <dbReference type="EMBL" id="KNC81025.1"/>
    </source>
</evidence>
<gene>
    <name evidence="3" type="ORF">SARC_06639</name>
</gene>
<organism evidence="3 4">
    <name type="scientific">Sphaeroforma arctica JP610</name>
    <dbReference type="NCBI Taxonomy" id="667725"/>
    <lineage>
        <taxon>Eukaryota</taxon>
        <taxon>Ichthyosporea</taxon>
        <taxon>Ichthyophonida</taxon>
        <taxon>Sphaeroforma</taxon>
    </lineage>
</organism>
<dbReference type="InterPro" id="IPR011249">
    <property type="entry name" value="Metalloenz_LuxS/M16"/>
</dbReference>
<evidence type="ECO:0008006" key="5">
    <source>
        <dbReference type="Google" id="ProtNLM"/>
    </source>
</evidence>
<name>A0A0L0FW05_9EUKA</name>
<keyword evidence="4" id="KW-1185">Reference proteome</keyword>
<feature type="domain" description="Peptidase M16 N-terminal" evidence="1">
    <location>
        <begin position="44"/>
        <end position="183"/>
    </location>
</feature>
<dbReference type="EMBL" id="KQ242077">
    <property type="protein sequence ID" value="KNC81025.1"/>
    <property type="molecule type" value="Genomic_DNA"/>
</dbReference>
<dbReference type="eggNOG" id="KOG2583">
    <property type="taxonomic scope" value="Eukaryota"/>
</dbReference>